<gene>
    <name evidence="4" type="ORF">N6Q81_28970</name>
</gene>
<evidence type="ECO:0000259" key="3">
    <source>
        <dbReference type="SMART" id="SM00934"/>
    </source>
</evidence>
<dbReference type="InterPro" id="IPR027417">
    <property type="entry name" value="P-loop_NTPase"/>
</dbReference>
<dbReference type="Proteomes" id="UP001064390">
    <property type="component" value="Chromosome"/>
</dbReference>
<keyword evidence="5" id="KW-1185">Reference proteome</keyword>
<dbReference type="Pfam" id="PF00215">
    <property type="entry name" value="OMPdecase"/>
    <property type="match status" value="1"/>
</dbReference>
<proteinExistence type="predicted"/>
<accession>A0ABY6C215</accession>
<dbReference type="SUPFAM" id="SSF48371">
    <property type="entry name" value="ARM repeat"/>
    <property type="match status" value="1"/>
</dbReference>
<keyword evidence="1" id="KW-0456">Lyase</keyword>
<evidence type="ECO:0000313" key="4">
    <source>
        <dbReference type="EMBL" id="UXI81798.1"/>
    </source>
</evidence>
<dbReference type="Gene3D" id="3.20.20.70">
    <property type="entry name" value="Aldolase class I"/>
    <property type="match status" value="1"/>
</dbReference>
<dbReference type="InterPro" id="IPR013785">
    <property type="entry name" value="Aldolase_TIM"/>
</dbReference>
<dbReference type="SMART" id="SM00567">
    <property type="entry name" value="EZ_HEAT"/>
    <property type="match status" value="1"/>
</dbReference>
<reference evidence="4" key="1">
    <citation type="submission" date="2022-09" db="EMBL/GenBank/DDBJ databases">
        <title>Streptomyces vinaceusdrappus strain AC-40.</title>
        <authorList>
            <person name="Sedeek A.M."/>
            <person name="Salah I."/>
            <person name="Kamel H.L."/>
            <person name="Soltan M.A."/>
            <person name="Elsayed T.R."/>
        </authorList>
    </citation>
    <scope>NUCLEOTIDE SEQUENCE</scope>
    <source>
        <strain evidence="4">AC-40</strain>
    </source>
</reference>
<feature type="domain" description="Orotidine 5'-phosphate decarboxylase" evidence="3">
    <location>
        <begin position="799"/>
        <end position="1000"/>
    </location>
</feature>
<feature type="region of interest" description="Disordered" evidence="2">
    <location>
        <begin position="1"/>
        <end position="20"/>
    </location>
</feature>
<dbReference type="SUPFAM" id="SSF52540">
    <property type="entry name" value="P-loop containing nucleoside triphosphate hydrolases"/>
    <property type="match status" value="1"/>
</dbReference>
<dbReference type="InterPro" id="IPR001754">
    <property type="entry name" value="OMPdeCOase_dom"/>
</dbReference>
<dbReference type="Pfam" id="PF13646">
    <property type="entry name" value="HEAT_2"/>
    <property type="match status" value="1"/>
</dbReference>
<sequence>MSPRAEAVPEGEPGREQEEPRLVLRAQASDSGRVYQAAGDIHVFEAGPTTAATDAELDRVAAESTARTQSLIASLASRSPVDLAYRPPSDAIGALTAFLDSPSRVFVLKGPPGSGKTALTYHLADRLGGDVSFQLHSADSWGLPRFELDAEILRYASVPCAGDSLLTLERAGALLDRPCVVVVDGIASQSRFDAVARQVDRILRQVTAPALRFFLVVRTPPDIEMSAYPVLSATVYGQSTVGSRGTSYELTPWSMAEARAAWAQSRKPRETAFGELPAAVRQLARLPLYMRLLKAARLDSAEGEINGYRLVDHCVAAVLPSSGHDPVDLSETLSDAAHRATPELVPSSLRTSPPAPGQAASLNVDAPPLVHRGADGTPAFIHDVVREYFLATRIAALLEDQGRSSSTVAAVNELADKAMGSAAARGVFEFTVYGLDRSAPDLLAAVMVSPAVHVGSTLPLVLGLVARGGVRFADDQVLRVCARRCRREASAELAKSLLNVPAVAKALGAEYVPWLAGLLKQFGPTVWPQLVTAVEQSLDAPGIRRLLHAADLGNADDATFFARYYYVFLPSEADTALEALDAFLEHPDWRVRAALADGVRDKQSPRAESARIIMDRLVYDPDYKVRGAAARAIGQAGSELAEQHLGALLTDDNWHVRSSVLQGLLSGSSGHAEVRPATLMALDVLRSEPDWQQCPAQIATHYERLLLLSGVPGRGPEPTGRTRALFELLREARTGWTSLPDETRNALVAEGMLVPSWLVRREAEAFTRPAPSSATDHPIPSLAAPSPPDAYRRLRGGRSIQVALDLHDLDQAIEVAQAVAAAGAEFIEVGDPLIKTVGVTAVERIKRAVPHTTVVAEMMSADWGRDQVVLAAEYGADVVFLIGPASIASVAAAVDAGRRLGVPILLDVPTHHVSAHWIADMEQAGVDGFAITTNIDIGVGSNHPLARSQALRSWTRLPVAVSGGFSSTDRSVLRSPEWDVLIVGRSVTEATQPATAARSLTQLIHQPE</sequence>
<dbReference type="EMBL" id="CP104697">
    <property type="protein sequence ID" value="UXI81798.1"/>
    <property type="molecule type" value="Genomic_DNA"/>
</dbReference>
<dbReference type="InterPro" id="IPR011989">
    <property type="entry name" value="ARM-like"/>
</dbReference>
<dbReference type="InterPro" id="IPR011060">
    <property type="entry name" value="RibuloseP-bd_barrel"/>
</dbReference>
<evidence type="ECO:0000256" key="2">
    <source>
        <dbReference type="SAM" id="MobiDB-lite"/>
    </source>
</evidence>
<dbReference type="Gene3D" id="3.40.50.300">
    <property type="entry name" value="P-loop containing nucleotide triphosphate hydrolases"/>
    <property type="match status" value="1"/>
</dbReference>
<dbReference type="SUPFAM" id="SSF51366">
    <property type="entry name" value="Ribulose-phoshate binding barrel"/>
    <property type="match status" value="1"/>
</dbReference>
<organism evidence="4 5">
    <name type="scientific">Streptomyces vinaceusdrappus</name>
    <dbReference type="NCBI Taxonomy" id="67376"/>
    <lineage>
        <taxon>Bacteria</taxon>
        <taxon>Bacillati</taxon>
        <taxon>Actinomycetota</taxon>
        <taxon>Actinomycetes</taxon>
        <taxon>Kitasatosporales</taxon>
        <taxon>Streptomycetaceae</taxon>
        <taxon>Streptomyces</taxon>
        <taxon>Streptomyces rochei group</taxon>
    </lineage>
</organism>
<name>A0ABY6C215_9ACTN</name>
<dbReference type="InterPro" id="IPR004155">
    <property type="entry name" value="PBS_lyase_HEAT"/>
</dbReference>
<dbReference type="InterPro" id="IPR016024">
    <property type="entry name" value="ARM-type_fold"/>
</dbReference>
<evidence type="ECO:0000313" key="5">
    <source>
        <dbReference type="Proteomes" id="UP001064390"/>
    </source>
</evidence>
<dbReference type="Gene3D" id="1.25.10.10">
    <property type="entry name" value="Leucine-rich Repeat Variant"/>
    <property type="match status" value="1"/>
</dbReference>
<dbReference type="PANTHER" id="PTHR35039">
    <property type="entry name" value="3-KETO-L-GULONATE-6-PHOSPHATE DECARBOXYLASE SGBH-RELATED"/>
    <property type="match status" value="1"/>
</dbReference>
<protein>
    <submittedName>
        <fullName evidence="4">HEAT repeat domain-containing protein</fullName>
    </submittedName>
</protein>
<dbReference type="RefSeq" id="WP_261699972.1">
    <property type="nucleotide sequence ID" value="NZ_CP104697.1"/>
</dbReference>
<dbReference type="SMART" id="SM00934">
    <property type="entry name" value="OMPdecase"/>
    <property type="match status" value="1"/>
</dbReference>
<evidence type="ECO:0000256" key="1">
    <source>
        <dbReference type="ARBA" id="ARBA00023239"/>
    </source>
</evidence>
<dbReference type="PANTHER" id="PTHR35039:SF3">
    <property type="entry name" value="3-KETO-L-GULONATE-6-PHOSPHATE DECARBOXYLASE SGBH-RELATED"/>
    <property type="match status" value="1"/>
</dbReference>